<dbReference type="PANTHER" id="PTHR37525:SF1">
    <property type="entry name" value="UPF0175 PROTEIN SSL1255"/>
    <property type="match status" value="1"/>
</dbReference>
<comment type="similarity">
    <text evidence="1">Belongs to the UPF0175 family.</text>
</comment>
<dbReference type="Pfam" id="PF03683">
    <property type="entry name" value="UPF0175"/>
    <property type="match status" value="1"/>
</dbReference>
<dbReference type="STRING" id="61595.SAMN05421644_1522"/>
<evidence type="ECO:0000313" key="3">
    <source>
        <dbReference type="Proteomes" id="UP000198672"/>
    </source>
</evidence>
<dbReference type="InterPro" id="IPR052264">
    <property type="entry name" value="UPF0175_domain"/>
</dbReference>
<dbReference type="InterPro" id="IPR005368">
    <property type="entry name" value="UPF0175"/>
</dbReference>
<proteinExistence type="inferred from homology"/>
<sequence length="82" mass="9107">MHITFNIPSQLPDAIQCSQDEFTRQAKMAMACKLYEIGKISSGMAAQIVGIERVAFLLQLSQYGVPMIDLNHDEILADIDHA</sequence>
<organism evidence="2 3">
    <name type="scientific">Allochromatium warmingii</name>
    <name type="common">Chromatium warmingii</name>
    <dbReference type="NCBI Taxonomy" id="61595"/>
    <lineage>
        <taxon>Bacteria</taxon>
        <taxon>Pseudomonadati</taxon>
        <taxon>Pseudomonadota</taxon>
        <taxon>Gammaproteobacteria</taxon>
        <taxon>Chromatiales</taxon>
        <taxon>Chromatiaceae</taxon>
        <taxon>Allochromatium</taxon>
    </lineage>
</organism>
<protein>
    <submittedName>
        <fullName evidence="2">Predicted antitoxin, contains HTH domain</fullName>
    </submittedName>
</protein>
<accession>A0A1H3J414</accession>
<dbReference type="EMBL" id="FNOW01000052">
    <property type="protein sequence ID" value="SDY34547.1"/>
    <property type="molecule type" value="Genomic_DNA"/>
</dbReference>
<reference evidence="3" key="1">
    <citation type="submission" date="2016-10" db="EMBL/GenBank/DDBJ databases">
        <authorList>
            <person name="Varghese N."/>
            <person name="Submissions S."/>
        </authorList>
    </citation>
    <scope>NUCLEOTIDE SEQUENCE [LARGE SCALE GENOMIC DNA]</scope>
    <source>
        <strain evidence="3">DSM 173</strain>
    </source>
</reference>
<name>A0A1H3J414_ALLWA</name>
<keyword evidence="3" id="KW-1185">Reference proteome</keyword>
<evidence type="ECO:0000313" key="2">
    <source>
        <dbReference type="EMBL" id="SDY34547.1"/>
    </source>
</evidence>
<dbReference type="AlphaFoldDB" id="A0A1H3J414"/>
<evidence type="ECO:0000256" key="1">
    <source>
        <dbReference type="ARBA" id="ARBA00005651"/>
    </source>
</evidence>
<dbReference type="PANTHER" id="PTHR37525">
    <property type="entry name" value="UPF0175 PROTEIN SSL1255"/>
    <property type="match status" value="1"/>
</dbReference>
<dbReference type="RefSeq" id="WP_218139731.1">
    <property type="nucleotide sequence ID" value="NZ_FNOW01000052.1"/>
</dbReference>
<dbReference type="Proteomes" id="UP000198672">
    <property type="component" value="Unassembled WGS sequence"/>
</dbReference>
<gene>
    <name evidence="2" type="ORF">SAMN05421644_1522</name>
</gene>